<dbReference type="AlphaFoldDB" id="A0A345IM42"/>
<dbReference type="EMBL" id="CP031163">
    <property type="protein sequence ID" value="AXH00765.1"/>
    <property type="molecule type" value="Genomic_DNA"/>
</dbReference>
<gene>
    <name evidence="1" type="ORF">DVJ83_16635</name>
</gene>
<dbReference type="Proteomes" id="UP000253744">
    <property type="component" value="Plasmid pDrdI"/>
</dbReference>
<dbReference type="RefSeq" id="WP_162865801.1">
    <property type="nucleotide sequence ID" value="NZ_CP031163.1"/>
</dbReference>
<evidence type="ECO:0000313" key="1">
    <source>
        <dbReference type="EMBL" id="AXH00765.1"/>
    </source>
</evidence>
<accession>A0A345IM42</accession>
<name>A0A345IM42_9DEIO</name>
<geneLocation type="plasmid" evidence="2">
    <name>pdrdi</name>
</geneLocation>
<protein>
    <submittedName>
        <fullName evidence="1">Uncharacterized protein</fullName>
    </submittedName>
</protein>
<evidence type="ECO:0000313" key="2">
    <source>
        <dbReference type="Proteomes" id="UP000253744"/>
    </source>
</evidence>
<proteinExistence type="predicted"/>
<dbReference type="KEGG" id="dwu:DVJ83_16635"/>
<keyword evidence="1" id="KW-0614">Plasmid</keyword>
<organism evidence="1 2">
    <name type="scientific">Deinococcus wulumuqiensis</name>
    <dbReference type="NCBI Taxonomy" id="980427"/>
    <lineage>
        <taxon>Bacteria</taxon>
        <taxon>Thermotogati</taxon>
        <taxon>Deinococcota</taxon>
        <taxon>Deinococci</taxon>
        <taxon>Deinococcales</taxon>
        <taxon>Deinococcaceae</taxon>
        <taxon>Deinococcus</taxon>
    </lineage>
</organism>
<reference evidence="1 2" key="1">
    <citation type="submission" date="2018-07" db="EMBL/GenBank/DDBJ databases">
        <title>Complete Genome and Methylome Analysis of Deinococcus wulumuqiensis NEB 479.</title>
        <authorList>
            <person name="Fomenkov A."/>
            <person name="Luyten Y."/>
            <person name="Vincze T."/>
            <person name="Anton B.P."/>
            <person name="Clark T."/>
            <person name="Roberts R.J."/>
            <person name="Morgan R.D."/>
        </authorList>
    </citation>
    <scope>NUCLEOTIDE SEQUENCE [LARGE SCALE GENOMIC DNA]</scope>
    <source>
        <strain evidence="1 2">NEB 479</strain>
        <plasmid evidence="2">Plasmid pdrdi</plasmid>
    </source>
</reference>
<sequence>MSVSPQPVPAGHTALDLLRAAAKKNTHFRQRLKRVGLLLAHGRPIKLSGHPERVQALETALRGFAGRHPQRVPITTNQLLQLPIGEAPVRVTLHRPDGWPVSEYRIARVDEFNIQVQCIDGVTRTLHMGTFRQLFAPSLFTLRVAPLPAEQVQAA</sequence>